<evidence type="ECO:0008006" key="4">
    <source>
        <dbReference type="Google" id="ProtNLM"/>
    </source>
</evidence>
<evidence type="ECO:0000313" key="3">
    <source>
        <dbReference type="Proteomes" id="UP001432027"/>
    </source>
</evidence>
<gene>
    <name evidence="2" type="ORF">PENTCL1PPCAC_23105</name>
</gene>
<feature type="non-terminal residue" evidence="2">
    <location>
        <position position="222"/>
    </location>
</feature>
<organism evidence="2 3">
    <name type="scientific">Pristionchus entomophagus</name>
    <dbReference type="NCBI Taxonomy" id="358040"/>
    <lineage>
        <taxon>Eukaryota</taxon>
        <taxon>Metazoa</taxon>
        <taxon>Ecdysozoa</taxon>
        <taxon>Nematoda</taxon>
        <taxon>Chromadorea</taxon>
        <taxon>Rhabditida</taxon>
        <taxon>Rhabditina</taxon>
        <taxon>Diplogasteromorpha</taxon>
        <taxon>Diplogasteroidea</taxon>
        <taxon>Neodiplogasteridae</taxon>
        <taxon>Pristionchus</taxon>
    </lineage>
</organism>
<proteinExistence type="predicted"/>
<sequence length="222" mass="25829">MRSVENEDTTKDEIEKKEVDETPTSDFSHFRRVITSLPFLSIVERIGEDRSRMAEERNKIIGHLDNFVPECISESACHQKQDENEYCGMGNGSSHRLVDILVPDDNDHDIQDYVSHSQPFHRELKQAHKINDGHVEYNEAHGKDCIRCFDIHYSTIEEGEIRVAIPVVSAQSKHNIRGDMIRKVNLALRVSVRFLKLVCILQKRSPSRREKNQWRKRLTHSD</sequence>
<dbReference type="EMBL" id="BTSX01000005">
    <property type="protein sequence ID" value="GMT00931.1"/>
    <property type="molecule type" value="Genomic_DNA"/>
</dbReference>
<keyword evidence="3" id="KW-1185">Reference proteome</keyword>
<evidence type="ECO:0000313" key="2">
    <source>
        <dbReference type="EMBL" id="GMT00931.1"/>
    </source>
</evidence>
<reference evidence="2" key="1">
    <citation type="submission" date="2023-10" db="EMBL/GenBank/DDBJ databases">
        <title>Genome assembly of Pristionchus species.</title>
        <authorList>
            <person name="Yoshida K."/>
            <person name="Sommer R.J."/>
        </authorList>
    </citation>
    <scope>NUCLEOTIDE SEQUENCE</scope>
    <source>
        <strain evidence="2">RS0144</strain>
    </source>
</reference>
<protein>
    <recommendedName>
        <fullName evidence="4">SHSP domain-containing protein</fullName>
    </recommendedName>
</protein>
<comment type="caution">
    <text evidence="2">The sequence shown here is derived from an EMBL/GenBank/DDBJ whole genome shotgun (WGS) entry which is preliminary data.</text>
</comment>
<feature type="region of interest" description="Disordered" evidence="1">
    <location>
        <begin position="1"/>
        <end position="23"/>
    </location>
</feature>
<accession>A0AAV5U235</accession>
<name>A0AAV5U235_9BILA</name>
<feature type="compositionally biased region" description="Basic and acidic residues" evidence="1">
    <location>
        <begin position="1"/>
        <end position="20"/>
    </location>
</feature>
<dbReference type="AlphaFoldDB" id="A0AAV5U235"/>
<evidence type="ECO:0000256" key="1">
    <source>
        <dbReference type="SAM" id="MobiDB-lite"/>
    </source>
</evidence>
<dbReference type="Proteomes" id="UP001432027">
    <property type="component" value="Unassembled WGS sequence"/>
</dbReference>